<dbReference type="Proteomes" id="UP000025061">
    <property type="component" value="Unassembled WGS sequence"/>
</dbReference>
<gene>
    <name evidence="2" type="ORF">HHI_04905</name>
</gene>
<name>A0A059FXX9_9PROT</name>
<protein>
    <submittedName>
        <fullName evidence="2">Iojap family protein</fullName>
    </submittedName>
</protein>
<sequence length="80" mass="8761">MIIASGRSGRHVAALASSVAQEVKKITGRSPSVEGMPNADWVLIDAGDVIVHLFRPEVREFYNLEKIWVSDKSAHRTSAT</sequence>
<dbReference type="GO" id="GO:0017148">
    <property type="term" value="P:negative regulation of translation"/>
    <property type="evidence" value="ECO:0007669"/>
    <property type="project" value="TreeGrafter"/>
</dbReference>
<dbReference type="SUPFAM" id="SSF81301">
    <property type="entry name" value="Nucleotidyltransferase"/>
    <property type="match status" value="1"/>
</dbReference>
<dbReference type="AlphaFoldDB" id="A0A059FXX9"/>
<evidence type="ECO:0000313" key="2">
    <source>
        <dbReference type="EMBL" id="KCZ95467.1"/>
    </source>
</evidence>
<keyword evidence="3" id="KW-1185">Reference proteome</keyword>
<comment type="caution">
    <text evidence="2">The sequence shown here is derived from an EMBL/GenBank/DDBJ whole genome shotgun (WGS) entry which is preliminary data.</text>
</comment>
<comment type="similarity">
    <text evidence="1">Belongs to the Iojap/RsfS family.</text>
</comment>
<reference evidence="2 3" key="1">
    <citation type="submission" date="2013-04" db="EMBL/GenBank/DDBJ databases">
        <title>Hyphomonas hirschiana VP5 Genome Sequencing.</title>
        <authorList>
            <person name="Lai Q."/>
            <person name="Shao Z."/>
        </authorList>
    </citation>
    <scope>NUCLEOTIDE SEQUENCE [LARGE SCALE GENOMIC DNA]</scope>
    <source>
        <strain evidence="2 3">VP5</strain>
    </source>
</reference>
<dbReference type="Pfam" id="PF02410">
    <property type="entry name" value="RsfS"/>
    <property type="match status" value="1"/>
</dbReference>
<dbReference type="Gene3D" id="3.30.460.10">
    <property type="entry name" value="Beta Polymerase, domain 2"/>
    <property type="match status" value="1"/>
</dbReference>
<dbReference type="PATRIC" id="fig|1280951.3.peg.993"/>
<organism evidence="2 3">
    <name type="scientific">Hyphomonas hirschiana VP5</name>
    <dbReference type="NCBI Taxonomy" id="1280951"/>
    <lineage>
        <taxon>Bacteria</taxon>
        <taxon>Pseudomonadati</taxon>
        <taxon>Pseudomonadota</taxon>
        <taxon>Alphaproteobacteria</taxon>
        <taxon>Hyphomonadales</taxon>
        <taxon>Hyphomonadaceae</taxon>
        <taxon>Hyphomonas</taxon>
    </lineage>
</organism>
<dbReference type="InterPro" id="IPR004394">
    <property type="entry name" value="Iojap/RsfS/C7orf30"/>
</dbReference>
<evidence type="ECO:0000256" key="1">
    <source>
        <dbReference type="ARBA" id="ARBA00010574"/>
    </source>
</evidence>
<dbReference type="PANTHER" id="PTHR21043:SF0">
    <property type="entry name" value="MITOCHONDRIAL ASSEMBLY OF RIBOSOMAL LARGE SUBUNIT PROTEIN 1"/>
    <property type="match status" value="1"/>
</dbReference>
<dbReference type="GO" id="GO:0043023">
    <property type="term" value="F:ribosomal large subunit binding"/>
    <property type="evidence" value="ECO:0007669"/>
    <property type="project" value="TreeGrafter"/>
</dbReference>
<proteinExistence type="inferred from homology"/>
<dbReference type="GO" id="GO:0090071">
    <property type="term" value="P:negative regulation of ribosome biogenesis"/>
    <property type="evidence" value="ECO:0007669"/>
    <property type="project" value="TreeGrafter"/>
</dbReference>
<dbReference type="EMBL" id="ARYI01000003">
    <property type="protein sequence ID" value="KCZ95467.1"/>
    <property type="molecule type" value="Genomic_DNA"/>
</dbReference>
<dbReference type="InterPro" id="IPR043519">
    <property type="entry name" value="NT_sf"/>
</dbReference>
<dbReference type="PANTHER" id="PTHR21043">
    <property type="entry name" value="IOJAP SUPERFAMILY ORTHOLOG"/>
    <property type="match status" value="1"/>
</dbReference>
<accession>A0A059FXX9</accession>
<evidence type="ECO:0000313" key="3">
    <source>
        <dbReference type="Proteomes" id="UP000025061"/>
    </source>
</evidence>
<dbReference type="NCBIfam" id="TIGR00090">
    <property type="entry name" value="rsfS_iojap_ybeB"/>
    <property type="match status" value="1"/>
</dbReference>